<dbReference type="Pfam" id="PF12146">
    <property type="entry name" value="Hydrolase_4"/>
    <property type="match status" value="1"/>
</dbReference>
<reference evidence="2 3" key="1">
    <citation type="journal article" date="2013" name="ISME J.">
        <title>A metabolic model for members of the genus Tetrasphaera involved in enhanced biological phosphorus removal.</title>
        <authorList>
            <person name="Kristiansen R."/>
            <person name="Nguyen H.T.T."/>
            <person name="Saunders A.M."/>
            <person name="Nielsen J.L."/>
            <person name="Wimmer R."/>
            <person name="Le V.Q."/>
            <person name="McIlroy S.J."/>
            <person name="Petrovski S."/>
            <person name="Seviour R.J."/>
            <person name="Calteau A."/>
            <person name="Nielsen K.L."/>
            <person name="Nielsen P.H."/>
        </authorList>
    </citation>
    <scope>NUCLEOTIDE SEQUENCE [LARGE SCALE GENOMIC DNA]</scope>
    <source>
        <strain evidence="2 3">T1-X7</strain>
    </source>
</reference>
<dbReference type="RefSeq" id="WP_048553668.1">
    <property type="nucleotide sequence ID" value="NZ_HF570958.1"/>
</dbReference>
<dbReference type="InterPro" id="IPR029058">
    <property type="entry name" value="AB_hydrolase_fold"/>
</dbReference>
<dbReference type="InterPro" id="IPR051044">
    <property type="entry name" value="MAG_DAG_Lipase"/>
</dbReference>
<dbReference type="InterPro" id="IPR022742">
    <property type="entry name" value="Hydrolase_4"/>
</dbReference>
<organism evidence="2 3">
    <name type="scientific">Nostocoides japonicum T1-X7</name>
    <dbReference type="NCBI Taxonomy" id="1194083"/>
    <lineage>
        <taxon>Bacteria</taxon>
        <taxon>Bacillati</taxon>
        <taxon>Actinomycetota</taxon>
        <taxon>Actinomycetes</taxon>
        <taxon>Micrococcales</taxon>
        <taxon>Intrasporangiaceae</taxon>
        <taxon>Nostocoides</taxon>
    </lineage>
</organism>
<comment type="caution">
    <text evidence="2">The sequence shown here is derived from an EMBL/GenBank/DDBJ whole genome shotgun (WGS) entry which is preliminary data.</text>
</comment>
<proteinExistence type="predicted"/>
<evidence type="ECO:0000259" key="1">
    <source>
        <dbReference type="Pfam" id="PF12146"/>
    </source>
</evidence>
<dbReference type="EMBL" id="CAJB01000056">
    <property type="protein sequence ID" value="CCH76812.1"/>
    <property type="molecule type" value="Genomic_DNA"/>
</dbReference>
<dbReference type="Proteomes" id="UP000035721">
    <property type="component" value="Unassembled WGS sequence"/>
</dbReference>
<dbReference type="PANTHER" id="PTHR11614">
    <property type="entry name" value="PHOSPHOLIPASE-RELATED"/>
    <property type="match status" value="1"/>
</dbReference>
<feature type="domain" description="Serine aminopeptidase S33" evidence="1">
    <location>
        <begin position="28"/>
        <end position="273"/>
    </location>
</feature>
<dbReference type="SUPFAM" id="SSF53474">
    <property type="entry name" value="alpha/beta-Hydrolases"/>
    <property type="match status" value="1"/>
</dbReference>
<name>A0A077LVH7_9MICO</name>
<accession>A0A077LVH7</accession>
<evidence type="ECO:0000313" key="3">
    <source>
        <dbReference type="Proteomes" id="UP000035721"/>
    </source>
</evidence>
<dbReference type="STRING" id="1194083.BN12_1490007"/>
<protein>
    <recommendedName>
        <fullName evidence="1">Serine aminopeptidase S33 domain-containing protein</fullName>
    </recommendedName>
</protein>
<dbReference type="AlphaFoldDB" id="A0A077LVH7"/>
<sequence>MDETTTTIPSGSDDGTRLFLYRWSPDGEARAVVQLAHGMGEHAARYRRFAQALTEAGYVVYADDHRGHGRTAGSPEEHGRLGDGGWQALVDDLGAVGAHARSEHPGIPLALFGHSMGSFAAQQYALDHSADLDALVLSGSTACDVIVAQLDPDAETDLSAFNEPFEHRTGYEWLSRDEAEVDAYVADAACGFGLDAAATRQMVEGLPQTGDPGRLAGVRDDLPILVVSGSDDPLAGGGQLVELVGQRYRDAGVRDVTVTVYPGARHEILNETNRDEVTADILAFLGRVL</sequence>
<keyword evidence="3" id="KW-1185">Reference proteome</keyword>
<dbReference type="OrthoDB" id="9806902at2"/>
<dbReference type="Gene3D" id="3.40.50.1820">
    <property type="entry name" value="alpha/beta hydrolase"/>
    <property type="match status" value="1"/>
</dbReference>
<gene>
    <name evidence="2" type="ORF">BN12_1490007</name>
</gene>
<evidence type="ECO:0000313" key="2">
    <source>
        <dbReference type="EMBL" id="CCH76812.1"/>
    </source>
</evidence>